<keyword evidence="3" id="KW-1185">Reference proteome</keyword>
<dbReference type="AlphaFoldDB" id="A0A0K1PVM1"/>
<dbReference type="STRING" id="1391654.AKJ09_04236"/>
<evidence type="ECO:0008006" key="4">
    <source>
        <dbReference type="Google" id="ProtNLM"/>
    </source>
</evidence>
<keyword evidence="1" id="KW-0732">Signal</keyword>
<name>A0A0K1PVM1_9BACT</name>
<feature type="chain" id="PRO_5005466366" description="Secreted protein" evidence="1">
    <location>
        <begin position="25"/>
        <end position="269"/>
    </location>
</feature>
<reference evidence="2 3" key="1">
    <citation type="submission" date="2015-08" db="EMBL/GenBank/DDBJ databases">
        <authorList>
            <person name="Babu N.S."/>
            <person name="Beckwith C.J."/>
            <person name="Beseler K.G."/>
            <person name="Brison A."/>
            <person name="Carone J.V."/>
            <person name="Caskin T.P."/>
            <person name="Diamond M."/>
            <person name="Durham M.E."/>
            <person name="Foxe J.M."/>
            <person name="Go M."/>
            <person name="Henderson B.A."/>
            <person name="Jones I.B."/>
            <person name="McGettigan J.A."/>
            <person name="Micheletti S.J."/>
            <person name="Nasrallah M.E."/>
            <person name="Ortiz D."/>
            <person name="Piller C.R."/>
            <person name="Privatt S.R."/>
            <person name="Schneider S.L."/>
            <person name="Sharp S."/>
            <person name="Smith T.C."/>
            <person name="Stanton J.D."/>
            <person name="Ullery H.E."/>
            <person name="Wilson R.J."/>
            <person name="Serrano M.G."/>
            <person name="Buck G."/>
            <person name="Lee V."/>
            <person name="Wang Y."/>
            <person name="Carvalho R."/>
            <person name="Voegtly L."/>
            <person name="Shi R."/>
            <person name="Duckworth R."/>
            <person name="Johnson A."/>
            <person name="Loviza R."/>
            <person name="Walstead R."/>
            <person name="Shah Z."/>
            <person name="Kiflezghi M."/>
            <person name="Wade K."/>
            <person name="Ball S.L."/>
            <person name="Bradley K.W."/>
            <person name="Asai D.J."/>
            <person name="Bowman C.A."/>
            <person name="Russell D.A."/>
            <person name="Pope W.H."/>
            <person name="Jacobs-Sera D."/>
            <person name="Hendrix R.W."/>
            <person name="Hatfull G.F."/>
        </authorList>
    </citation>
    <scope>NUCLEOTIDE SEQUENCE [LARGE SCALE GENOMIC DNA]</scope>
    <source>
        <strain evidence="2 3">DSM 27648</strain>
    </source>
</reference>
<dbReference type="Proteomes" id="UP000064967">
    <property type="component" value="Chromosome"/>
</dbReference>
<evidence type="ECO:0000256" key="1">
    <source>
        <dbReference type="SAM" id="SignalP"/>
    </source>
</evidence>
<proteinExistence type="predicted"/>
<organism evidence="2 3">
    <name type="scientific">Labilithrix luteola</name>
    <dbReference type="NCBI Taxonomy" id="1391654"/>
    <lineage>
        <taxon>Bacteria</taxon>
        <taxon>Pseudomonadati</taxon>
        <taxon>Myxococcota</taxon>
        <taxon>Polyangia</taxon>
        <taxon>Polyangiales</taxon>
        <taxon>Labilitrichaceae</taxon>
        <taxon>Labilithrix</taxon>
    </lineage>
</organism>
<gene>
    <name evidence="2" type="ORF">AKJ09_04236</name>
</gene>
<dbReference type="EMBL" id="CP012333">
    <property type="protein sequence ID" value="AKU97572.1"/>
    <property type="molecule type" value="Genomic_DNA"/>
</dbReference>
<accession>A0A0K1PVM1</accession>
<feature type="signal peptide" evidence="1">
    <location>
        <begin position="1"/>
        <end position="24"/>
    </location>
</feature>
<dbReference type="RefSeq" id="WP_146648687.1">
    <property type="nucleotide sequence ID" value="NZ_CP012333.1"/>
</dbReference>
<protein>
    <recommendedName>
        <fullName evidence="4">Secreted protein</fullName>
    </recommendedName>
</protein>
<dbReference type="KEGG" id="llu:AKJ09_04236"/>
<evidence type="ECO:0000313" key="2">
    <source>
        <dbReference type="EMBL" id="AKU97572.1"/>
    </source>
</evidence>
<sequence>MKRFVRIARASVAALALLVPAAVAEAVSKSPPPPPLAPLPMLPSVSRVRVEVVRGQPQKLLVIEEVNLPRGDWKGESLDFYVAFGAPGAPRAVDVRLLKVADGSLEAEEEDTGEAVASERAARRPHSAYPLLGRDTMAGIVLHLKKEALARAFAPGKMATVRVRTVLDLPEPDAEGARSLVVRLGASRGTPLTLGRISATTSPSGSSGGTNVVRAEARLCGPDAESRLLAVGISPKPASPSAPAESLIAPVLAVRHASDDLCVRVWTSP</sequence>
<evidence type="ECO:0000313" key="3">
    <source>
        <dbReference type="Proteomes" id="UP000064967"/>
    </source>
</evidence>